<accession>A0AAC9FCC9</accession>
<dbReference type="Pfam" id="PF02698">
    <property type="entry name" value="DUF218"/>
    <property type="match status" value="1"/>
</dbReference>
<dbReference type="Proteomes" id="UP000075221">
    <property type="component" value="Chromosome"/>
</dbReference>
<protein>
    <recommendedName>
        <fullName evidence="1">DUF218 domain-containing protein</fullName>
    </recommendedName>
</protein>
<dbReference type="PANTHER" id="PTHR30336">
    <property type="entry name" value="INNER MEMBRANE PROTEIN, PROBABLE PERMEASE"/>
    <property type="match status" value="1"/>
</dbReference>
<proteinExistence type="predicted"/>
<dbReference type="Proteomes" id="UP000178666">
    <property type="component" value="Chromosome"/>
</dbReference>
<evidence type="ECO:0000313" key="3">
    <source>
        <dbReference type="EMBL" id="AOZ47680.1"/>
    </source>
</evidence>
<sequence>MATRGRFRWLRRGIIGTVGLAILVLGGPWALAEGLSLGKVGPAAQAPERDVAIVFGAAVLPDGTPSNYLRGRLDVAADLYERGAVRAILVSGDNSTQYYNEPDNMKRYLVDSRGIPTEKVVTDYAGFDTYDTCVRARRIFGITSATLVTQDYHLTRAVATCRMTGGMNVVGAPDTSRAHDRTWWYGWSREFGARLKMLYDVVTHRTPTLGAQETGIRDALGKR</sequence>
<keyword evidence="5" id="KW-1185">Reference proteome</keyword>
<dbReference type="EMBL" id="CP015970">
    <property type="protein sequence ID" value="AOZ47680.1"/>
    <property type="molecule type" value="Genomic_DNA"/>
</dbReference>
<reference evidence="3 5" key="1">
    <citation type="journal article" date="2016" name="Plant Dis.">
        <title>Improved production of propionic acid using genome shuffling.</title>
        <authorList>
            <person name="Luna-Flores C.H."/>
            <person name="Palfreyman R.W."/>
            <person name="Kromer J.O."/>
            <person name="Nielsen L.K."/>
            <person name="Marcellin E."/>
        </authorList>
    </citation>
    <scope>NUCLEOTIDE SEQUENCE [LARGE SCALE GENOMIC DNA]</scope>
    <source>
        <strain evidence="3 5">F3E8</strain>
    </source>
</reference>
<dbReference type="RefSeq" id="WP_062820115.1">
    <property type="nucleotide sequence ID" value="NZ_CP014352.1"/>
</dbReference>
<dbReference type="CDD" id="cd06259">
    <property type="entry name" value="YdcF-like"/>
    <property type="match status" value="1"/>
</dbReference>
<dbReference type="GO" id="GO:0005886">
    <property type="term" value="C:plasma membrane"/>
    <property type="evidence" value="ECO:0007669"/>
    <property type="project" value="TreeGrafter"/>
</dbReference>
<evidence type="ECO:0000313" key="4">
    <source>
        <dbReference type="Proteomes" id="UP000075221"/>
    </source>
</evidence>
<evidence type="ECO:0000313" key="2">
    <source>
        <dbReference type="EMBL" id="AMS06223.1"/>
    </source>
</evidence>
<gene>
    <name evidence="3" type="ORF">A8L58_14480</name>
    <name evidence="2" type="ORF">AXH35_13030</name>
</gene>
<reference evidence="2 4" key="2">
    <citation type="submission" date="2016-02" db="EMBL/GenBank/DDBJ databases">
        <title>Complete Genome Sequence of Propionibacterium acidipropionici ATCC 55737.</title>
        <authorList>
            <person name="Luna Flores C.H."/>
            <person name="Nielsen L.K."/>
            <person name="Marcellin E."/>
        </authorList>
    </citation>
    <scope>NUCLEOTIDE SEQUENCE [LARGE SCALE GENOMIC DNA]</scope>
    <source>
        <strain evidence="2 4">ATCC 55737</strain>
    </source>
</reference>
<dbReference type="InterPro" id="IPR051599">
    <property type="entry name" value="Cell_Envelope_Assoc"/>
</dbReference>
<evidence type="ECO:0000259" key="1">
    <source>
        <dbReference type="Pfam" id="PF02698"/>
    </source>
</evidence>
<dbReference type="EMBL" id="CP014352">
    <property type="protein sequence ID" value="AMS06223.1"/>
    <property type="molecule type" value="Genomic_DNA"/>
</dbReference>
<organism evidence="2 4">
    <name type="scientific">Acidipropionibacterium acidipropionici</name>
    <dbReference type="NCBI Taxonomy" id="1748"/>
    <lineage>
        <taxon>Bacteria</taxon>
        <taxon>Bacillati</taxon>
        <taxon>Actinomycetota</taxon>
        <taxon>Actinomycetes</taxon>
        <taxon>Propionibacteriales</taxon>
        <taxon>Propionibacteriaceae</taxon>
        <taxon>Acidipropionibacterium</taxon>
    </lineage>
</organism>
<evidence type="ECO:0000313" key="5">
    <source>
        <dbReference type="Proteomes" id="UP000178666"/>
    </source>
</evidence>
<name>A0AAC9FCC9_9ACTN</name>
<dbReference type="InterPro" id="IPR003848">
    <property type="entry name" value="DUF218"/>
</dbReference>
<dbReference type="AlphaFoldDB" id="A0AAC9FCC9"/>
<dbReference type="PANTHER" id="PTHR30336:SF6">
    <property type="entry name" value="INTEGRAL MEMBRANE PROTEIN"/>
    <property type="match status" value="1"/>
</dbReference>
<feature type="domain" description="DUF218" evidence="1">
    <location>
        <begin position="50"/>
        <end position="174"/>
    </location>
</feature>